<evidence type="ECO:0000256" key="2">
    <source>
        <dbReference type="SAM" id="MobiDB-lite"/>
    </source>
</evidence>
<evidence type="ECO:0000313" key="4">
    <source>
        <dbReference type="Proteomes" id="UP000006671"/>
    </source>
</evidence>
<dbReference type="Proteomes" id="UP000006671">
    <property type="component" value="Unassembled WGS sequence"/>
</dbReference>
<gene>
    <name evidence="3" type="ORF">NAEGRDRAFT_81602</name>
</gene>
<feature type="compositionally biased region" description="Basic and acidic residues" evidence="2">
    <location>
        <begin position="217"/>
        <end position="231"/>
    </location>
</feature>
<dbReference type="EMBL" id="GG738907">
    <property type="protein sequence ID" value="EFC38510.1"/>
    <property type="molecule type" value="Genomic_DNA"/>
</dbReference>
<dbReference type="KEGG" id="ngr:NAEGRDRAFT_81602"/>
<proteinExistence type="predicted"/>
<dbReference type="InParanoid" id="D2VXH9"/>
<keyword evidence="4" id="KW-1185">Reference proteome</keyword>
<feature type="region of interest" description="Disordered" evidence="2">
    <location>
        <begin position="217"/>
        <end position="260"/>
    </location>
</feature>
<evidence type="ECO:0000256" key="1">
    <source>
        <dbReference type="SAM" id="Coils"/>
    </source>
</evidence>
<dbReference type="GeneID" id="8858288"/>
<name>D2VXH9_NAEGR</name>
<accession>D2VXH9</accession>
<feature type="coiled-coil region" evidence="1">
    <location>
        <begin position="183"/>
        <end position="217"/>
    </location>
</feature>
<dbReference type="AlphaFoldDB" id="D2VXH9"/>
<feature type="compositionally biased region" description="Basic residues" evidence="2">
    <location>
        <begin position="240"/>
        <end position="250"/>
    </location>
</feature>
<sequence>MSPNYPNQRSANSANFFASSNYPVSSSSQEVYSSSVSPPTRIRQVSSTFEDSRQVNVSDNWTTKPMPLPNLRDLFQDNFQGSTLPNNHVLHLSNNLSNNVSCSLPSASMPSQHMWHEEGHVQYPPTTERNLFNRTSSCTSSSYGYASIGNQTKDFNSSTSSPTNILSTNSPYNHHIQHEVHAADSQQHLINQLRERIHLLERELETQHKTITELQRENYELKTAPNKRENSELQNQNEPRKKKAQKKRKTSPVSNEQLSNNLLTTQTTFSLVDESGASKQPVDIEEAPVLGGIEQFSVKWKGENYVLVDVFKNRTQIMNYFVPLYQSQFPDKNCKVVLSSEEYKQLFRENTHRSQSERKHAWRISIFTIDFYNFVKNQQV</sequence>
<evidence type="ECO:0000313" key="3">
    <source>
        <dbReference type="EMBL" id="EFC38510.1"/>
    </source>
</evidence>
<keyword evidence="1" id="KW-0175">Coiled coil</keyword>
<organism evidence="4">
    <name type="scientific">Naegleria gruberi</name>
    <name type="common">Amoeba</name>
    <dbReference type="NCBI Taxonomy" id="5762"/>
    <lineage>
        <taxon>Eukaryota</taxon>
        <taxon>Discoba</taxon>
        <taxon>Heterolobosea</taxon>
        <taxon>Tetramitia</taxon>
        <taxon>Eutetramitia</taxon>
        <taxon>Vahlkampfiidae</taxon>
        <taxon>Naegleria</taxon>
    </lineage>
</organism>
<protein>
    <submittedName>
        <fullName evidence="3">Predicted protein</fullName>
    </submittedName>
</protein>
<reference evidence="3 4" key="1">
    <citation type="journal article" date="2010" name="Cell">
        <title>The genome of Naegleria gruberi illuminates early eukaryotic versatility.</title>
        <authorList>
            <person name="Fritz-Laylin L.K."/>
            <person name="Prochnik S.E."/>
            <person name="Ginger M.L."/>
            <person name="Dacks J.B."/>
            <person name="Carpenter M.L."/>
            <person name="Field M.C."/>
            <person name="Kuo A."/>
            <person name="Paredez A."/>
            <person name="Chapman J."/>
            <person name="Pham J."/>
            <person name="Shu S."/>
            <person name="Neupane R."/>
            <person name="Cipriano M."/>
            <person name="Mancuso J."/>
            <person name="Tu H."/>
            <person name="Salamov A."/>
            <person name="Lindquist E."/>
            <person name="Shapiro H."/>
            <person name="Lucas S."/>
            <person name="Grigoriev I.V."/>
            <person name="Cande W.Z."/>
            <person name="Fulton C."/>
            <person name="Rokhsar D.S."/>
            <person name="Dawson S.C."/>
        </authorList>
    </citation>
    <scope>NUCLEOTIDE SEQUENCE [LARGE SCALE GENOMIC DNA]</scope>
    <source>
        <strain evidence="3 4">NEG-M</strain>
    </source>
</reference>
<dbReference type="RefSeq" id="XP_002671254.1">
    <property type="nucleotide sequence ID" value="XM_002671208.1"/>
</dbReference>
<dbReference type="VEuPathDB" id="AmoebaDB:NAEGRDRAFT_81602"/>